<dbReference type="EMBL" id="LT906468">
    <property type="protein sequence ID" value="SNV51639.1"/>
    <property type="molecule type" value="Genomic_DNA"/>
</dbReference>
<protein>
    <submittedName>
        <fullName evidence="1">Uncharacterized protein</fullName>
    </submittedName>
</protein>
<gene>
    <name evidence="1" type="ORF">SAMEA4412673_02480</name>
</gene>
<evidence type="ECO:0000313" key="1">
    <source>
        <dbReference type="EMBL" id="SNV51639.1"/>
    </source>
</evidence>
<organism evidence="1 2">
    <name type="scientific">Sphingobacterium mizutaii</name>
    <dbReference type="NCBI Taxonomy" id="1010"/>
    <lineage>
        <taxon>Bacteria</taxon>
        <taxon>Pseudomonadati</taxon>
        <taxon>Bacteroidota</taxon>
        <taxon>Sphingobacteriia</taxon>
        <taxon>Sphingobacteriales</taxon>
        <taxon>Sphingobacteriaceae</taxon>
        <taxon>Sphingobacterium</taxon>
    </lineage>
</organism>
<reference evidence="1 2" key="1">
    <citation type="submission" date="2017-06" db="EMBL/GenBank/DDBJ databases">
        <authorList>
            <consortium name="Pathogen Informatics"/>
        </authorList>
    </citation>
    <scope>NUCLEOTIDE SEQUENCE [LARGE SCALE GENOMIC DNA]</scope>
    <source>
        <strain evidence="1 2">NCTC12149</strain>
    </source>
</reference>
<dbReference type="AlphaFoldDB" id="A0AAJ4XCM1"/>
<accession>A0AAJ4XCM1</accession>
<proteinExistence type="predicted"/>
<evidence type="ECO:0000313" key="2">
    <source>
        <dbReference type="Proteomes" id="UP000215355"/>
    </source>
</evidence>
<dbReference type="KEGG" id="smiz:4412673_02480"/>
<sequence length="34" mass="3945">MELFLVIMKKLSTIGKNIYLNLEVTFSNLSENLK</sequence>
<dbReference type="Proteomes" id="UP000215355">
    <property type="component" value="Chromosome 1"/>
</dbReference>
<name>A0AAJ4XCM1_9SPHI</name>